<evidence type="ECO:0000256" key="4">
    <source>
        <dbReference type="ARBA" id="ARBA00013122"/>
    </source>
</evidence>
<keyword evidence="6 15" id="KW-0812">Transmembrane</keyword>
<name>A0A9J8CDK5_CYPCA</name>
<evidence type="ECO:0000256" key="12">
    <source>
        <dbReference type="ARBA" id="ARBA00023239"/>
    </source>
</evidence>
<organism evidence="16 17">
    <name type="scientific">Cyprinus carpio carpio</name>
    <dbReference type="NCBI Taxonomy" id="630221"/>
    <lineage>
        <taxon>Eukaryota</taxon>
        <taxon>Metazoa</taxon>
        <taxon>Chordata</taxon>
        <taxon>Craniata</taxon>
        <taxon>Vertebrata</taxon>
        <taxon>Euteleostomi</taxon>
        <taxon>Actinopterygii</taxon>
        <taxon>Neopterygii</taxon>
        <taxon>Teleostei</taxon>
        <taxon>Ostariophysi</taxon>
        <taxon>Cypriniformes</taxon>
        <taxon>Cyprinidae</taxon>
        <taxon>Cyprininae</taxon>
        <taxon>Cyprinus</taxon>
    </lineage>
</organism>
<keyword evidence="11 15" id="KW-0275">Fatty acid biosynthesis</keyword>
<feature type="transmembrane region" description="Helical" evidence="15">
    <location>
        <begin position="72"/>
        <end position="95"/>
    </location>
</feature>
<reference evidence="16" key="2">
    <citation type="submission" date="2025-09" db="UniProtKB">
        <authorList>
            <consortium name="Ensembl"/>
        </authorList>
    </citation>
    <scope>IDENTIFICATION</scope>
</reference>
<dbReference type="GO" id="GO:0030148">
    <property type="term" value="P:sphingolipid biosynthetic process"/>
    <property type="evidence" value="ECO:0007669"/>
    <property type="project" value="TreeGrafter"/>
</dbReference>
<evidence type="ECO:0000256" key="14">
    <source>
        <dbReference type="ARBA" id="ARBA00023727"/>
    </source>
</evidence>
<evidence type="ECO:0000256" key="15">
    <source>
        <dbReference type="RuleBase" id="RU363109"/>
    </source>
</evidence>
<comment type="catalytic activity">
    <reaction evidence="14">
        <text>a very-long-chain (3R)-3-hydroxyacyl-CoA = a very-long-chain (2E)-enoyl-CoA + H2O</text>
        <dbReference type="Rhea" id="RHEA:45812"/>
        <dbReference type="ChEBI" id="CHEBI:15377"/>
        <dbReference type="ChEBI" id="CHEBI:83728"/>
        <dbReference type="ChEBI" id="CHEBI:85440"/>
        <dbReference type="EC" id="4.2.1.134"/>
    </reaction>
    <physiologicalReaction direction="left-to-right" evidence="14">
        <dbReference type="Rhea" id="RHEA:45813"/>
    </physiologicalReaction>
</comment>
<evidence type="ECO:0000256" key="7">
    <source>
        <dbReference type="ARBA" id="ARBA00022832"/>
    </source>
</evidence>
<feature type="transmembrane region" description="Helical" evidence="15">
    <location>
        <begin position="231"/>
        <end position="251"/>
    </location>
</feature>
<feature type="transmembrane region" description="Helical" evidence="15">
    <location>
        <begin position="186"/>
        <end position="211"/>
    </location>
</feature>
<dbReference type="GO" id="GO:0102158">
    <property type="term" value="F:very-long-chain (3R)-3-hydroxyacyl-CoA dehydratase activity"/>
    <property type="evidence" value="ECO:0007669"/>
    <property type="project" value="UniProtKB-EC"/>
</dbReference>
<comment type="similarity">
    <text evidence="3 15">Belongs to the very long-chain fatty acids dehydratase HACD family.</text>
</comment>
<dbReference type="PANTHER" id="PTHR11035:SF22">
    <property type="entry name" value="VERY-LONG-CHAIN (3R)-3-HYDROXYACYL-COA DEHYDRATASE 1"/>
    <property type="match status" value="1"/>
</dbReference>
<evidence type="ECO:0000256" key="10">
    <source>
        <dbReference type="ARBA" id="ARBA00023136"/>
    </source>
</evidence>
<dbReference type="GO" id="GO:0042761">
    <property type="term" value="P:very long-chain fatty acid biosynthetic process"/>
    <property type="evidence" value="ECO:0007669"/>
    <property type="project" value="TreeGrafter"/>
</dbReference>
<feature type="transmembrane region" description="Helical" evidence="15">
    <location>
        <begin position="116"/>
        <end position="139"/>
    </location>
</feature>
<dbReference type="GeneTree" id="ENSGT00530000062962"/>
<feature type="transmembrane region" description="Helical" evidence="15">
    <location>
        <begin position="28"/>
        <end position="52"/>
    </location>
</feature>
<keyword evidence="10 15" id="KW-0472">Membrane</keyword>
<evidence type="ECO:0000256" key="8">
    <source>
        <dbReference type="ARBA" id="ARBA00022989"/>
    </source>
</evidence>
<proteinExistence type="inferred from homology"/>
<evidence type="ECO:0000256" key="5">
    <source>
        <dbReference type="ARBA" id="ARBA00022516"/>
    </source>
</evidence>
<evidence type="ECO:0000313" key="16">
    <source>
        <dbReference type="Ensembl" id="ENSCCRP00000163370.1"/>
    </source>
</evidence>
<comment type="catalytic activity">
    <reaction evidence="13">
        <text>(3R)-hydroxyhexadecanoyl-CoA = (2E)-hexadecenoyl-CoA + H2O</text>
        <dbReference type="Rhea" id="RHEA:39159"/>
        <dbReference type="ChEBI" id="CHEBI:15377"/>
        <dbReference type="ChEBI" id="CHEBI:61526"/>
        <dbReference type="ChEBI" id="CHEBI:74278"/>
    </reaction>
    <physiologicalReaction direction="left-to-right" evidence="13">
        <dbReference type="Rhea" id="RHEA:39160"/>
    </physiologicalReaction>
</comment>
<keyword evidence="17" id="KW-1185">Reference proteome</keyword>
<keyword evidence="12 15" id="KW-0456">Lyase</keyword>
<keyword evidence="15" id="KW-0256">Endoplasmic reticulum</keyword>
<sequence>MASGEEDGTVEEKETNNKKRTKGAIATAWLTFYNIAMTAGWLVLAVAMVRYYLQKGTHKGLYRNIARTLKFFQTFALLEVGHCAIGMYCILKCYISISLQIYKEISRYYFWCAKGIVRTSVIVTGVQVCSRIFMVWFVTNSIRQIQNEESVILFVVVWTITEITRYSFYTFNLLNHLPYFIKWARYNMFIVMYPLGVIGELLTIHASLPYVRRSGMYSLRLPNKYNVSFDYYYFLIIVMLSYIPLFPQLYFHMLRQRRRVLHGEIVVEKDE</sequence>
<reference evidence="16" key="1">
    <citation type="submission" date="2025-08" db="UniProtKB">
        <authorList>
            <consortium name="Ensembl"/>
        </authorList>
    </citation>
    <scope>IDENTIFICATION</scope>
</reference>
<evidence type="ECO:0000256" key="1">
    <source>
        <dbReference type="ARBA" id="ARBA00004141"/>
    </source>
</evidence>
<evidence type="ECO:0000256" key="2">
    <source>
        <dbReference type="ARBA" id="ARBA00005194"/>
    </source>
</evidence>
<evidence type="ECO:0000256" key="3">
    <source>
        <dbReference type="ARBA" id="ARBA00007811"/>
    </source>
</evidence>
<comment type="subcellular location">
    <subcellularLocation>
        <location evidence="15">Endoplasmic reticulum membrane</location>
        <topology evidence="15">Multi-pass membrane protein</topology>
    </subcellularLocation>
    <subcellularLocation>
        <location evidence="1">Membrane</location>
        <topology evidence="1">Multi-pass membrane protein</topology>
    </subcellularLocation>
</comment>
<dbReference type="PANTHER" id="PTHR11035">
    <property type="entry name" value="VERY-LONG-CHAIN (3R)-3-HYDROXYACYL-COA DEHYDRATASE"/>
    <property type="match status" value="1"/>
</dbReference>
<keyword evidence="9 15" id="KW-0443">Lipid metabolism</keyword>
<dbReference type="Ensembl" id="ENSCCRT00000144303.1">
    <property type="protein sequence ID" value="ENSCCRP00000163370.1"/>
    <property type="gene ID" value="ENSCCRG00000079911.1"/>
</dbReference>
<dbReference type="OMA" id="PMFPQMY"/>
<dbReference type="AlphaFoldDB" id="A0A9J8CDK5"/>
<protein>
    <recommendedName>
        <fullName evidence="4 15">Very-long-chain (3R)-3-hydroxyacyl-CoA dehydratase</fullName>
        <ecNumber evidence="4 15">4.2.1.134</ecNumber>
    </recommendedName>
</protein>
<keyword evidence="8 15" id="KW-1133">Transmembrane helix</keyword>
<evidence type="ECO:0000256" key="9">
    <source>
        <dbReference type="ARBA" id="ARBA00023098"/>
    </source>
</evidence>
<dbReference type="GO" id="GO:0005789">
    <property type="term" value="C:endoplasmic reticulum membrane"/>
    <property type="evidence" value="ECO:0007669"/>
    <property type="project" value="UniProtKB-SubCell"/>
</dbReference>
<dbReference type="Pfam" id="PF04387">
    <property type="entry name" value="PTPLA"/>
    <property type="match status" value="1"/>
</dbReference>
<feature type="transmembrane region" description="Helical" evidence="15">
    <location>
        <begin position="151"/>
        <end position="174"/>
    </location>
</feature>
<dbReference type="Proteomes" id="UP001108240">
    <property type="component" value="Unplaced"/>
</dbReference>
<evidence type="ECO:0000256" key="13">
    <source>
        <dbReference type="ARBA" id="ARBA00023688"/>
    </source>
</evidence>
<dbReference type="EC" id="4.2.1.134" evidence="4 15"/>
<evidence type="ECO:0000256" key="11">
    <source>
        <dbReference type="ARBA" id="ARBA00023160"/>
    </source>
</evidence>
<comment type="pathway">
    <text evidence="2 15">Lipid metabolism; fatty acid biosynthesis.</text>
</comment>
<dbReference type="InterPro" id="IPR007482">
    <property type="entry name" value="Tyr_Pase-like_PTPLA"/>
</dbReference>
<comment type="function">
    <text evidence="15">Catalyzes the third of the four reactions of the long-chain fatty acids elongation cycle. This endoplasmic reticulum-bound enzymatic process, allows the addition of two carbons to the chain of long- and very long-chain fatty acids/VLCFAs per cycle. This enzyme catalyzes the dehydration of the 3-hydroxyacyl-CoA intermediate into trans-2,3-enoyl-CoA, within each cycle of fatty acid elongation. Thereby, it participates to the production of VLCFAs of different chain lengths that are involved in multiple biological processes as precursors of membrane lipids and lipid mediators.</text>
</comment>
<evidence type="ECO:0000313" key="17">
    <source>
        <dbReference type="Proteomes" id="UP001108240"/>
    </source>
</evidence>
<dbReference type="GO" id="GO:0030497">
    <property type="term" value="P:fatty acid elongation"/>
    <property type="evidence" value="ECO:0007669"/>
    <property type="project" value="TreeGrafter"/>
</dbReference>
<keyword evidence="7 15" id="KW-0276">Fatty acid metabolism</keyword>
<accession>A0A9J8CDK5</accession>
<evidence type="ECO:0000256" key="6">
    <source>
        <dbReference type="ARBA" id="ARBA00022692"/>
    </source>
</evidence>
<keyword evidence="5 15" id="KW-0444">Lipid biosynthesis</keyword>